<protein>
    <recommendedName>
        <fullName evidence="8">ATP synthase subunit 4</fullName>
    </recommendedName>
</protein>
<evidence type="ECO:0000256" key="7">
    <source>
        <dbReference type="ARBA" id="ARBA00023136"/>
    </source>
</evidence>
<comment type="subcellular location">
    <subcellularLocation>
        <location evidence="8">Mitochondrion</location>
    </subcellularLocation>
    <subcellularLocation>
        <location evidence="8">Mitochondrion inner membrane</location>
    </subcellularLocation>
</comment>
<dbReference type="InterPro" id="IPR008688">
    <property type="entry name" value="ATP_synth_Bsub_B/MI25"/>
</dbReference>
<keyword evidence="10" id="KW-1185">Reference proteome</keyword>
<sequence>MFAARVALRAAARPSALQAVRFSSTQTPASKASSLLDALPGNNLVSKTGIVTLTAATAAAGISSELFVLNEEVVILGSFVVFLGYVSSLIRQPYAEWADGQIEKVKSILNTAREGHTDAVKGRIDNVGELKDVEALTKTLFELSKQTAQLEHETFALKQQAALTSEVKAVLDSWVRHEAQVREAEQRELVQTVLANVQKQLGDKKLQRDILAAGVAEIESEFEGNEAMRLTLGRRG</sequence>
<keyword evidence="2 8" id="KW-0138">CF(0)</keyword>
<comment type="function">
    <text evidence="8">Subunit b, of the mitochondrial membrane ATP synthase complex (F(1)F(0) ATP synthase or Complex V) that produces ATP from ADP in the presence of a proton gradient across the membrane which is generated by electron transport complexes of the respiratory chain. ATP synthase complex consist of a soluble F(1) head domain - the catalytic core - and a membrane F(1) domain - the membrane proton channel. These two domains are linked by a central stalk rotating inside the F(1) region and a stationary peripheral stalk. During catalysis, ATP synthesis in the catalytic domain of F(1) is coupled via a rotary mechanism of the central stalk subunits to proton translocation. In vivo, can only synthesize ATP although its ATP hydrolase activity can be activated artificially in vitro. Part of the complex F(0) domain. Part of the complex F(0) domain and the peripheric stalk, which acts as a stator to hold the catalytic alpha(3)beta(3) subcomplex and subunit a/ATP6 static relative to the rotary elements.</text>
</comment>
<dbReference type="PANTHER" id="PTHR12733">
    <property type="entry name" value="MITOCHONDRIAL ATP SYNTHASE B CHAIN"/>
    <property type="match status" value="1"/>
</dbReference>
<accession>A0A1Y2G0R1</accession>
<keyword evidence="3 8" id="KW-0375">Hydrogen ion transport</keyword>
<keyword evidence="7 8" id="KW-0472">Membrane</keyword>
<dbReference type="Gene3D" id="1.20.5.2210">
    <property type="match status" value="1"/>
</dbReference>
<evidence type="ECO:0000256" key="6">
    <source>
        <dbReference type="ARBA" id="ARBA00023128"/>
    </source>
</evidence>
<dbReference type="EMBL" id="MCGR01000007">
    <property type="protein sequence ID" value="ORY89055.1"/>
    <property type="molecule type" value="Genomic_DNA"/>
</dbReference>
<dbReference type="Pfam" id="PF05405">
    <property type="entry name" value="Mt_ATP-synt_B"/>
    <property type="match status" value="1"/>
</dbReference>
<dbReference type="GO" id="GO:0045259">
    <property type="term" value="C:proton-transporting ATP synthase complex"/>
    <property type="evidence" value="ECO:0007669"/>
    <property type="project" value="UniProtKB-KW"/>
</dbReference>
<dbReference type="InParanoid" id="A0A1Y2G0R1"/>
<dbReference type="FunCoup" id="A0A1Y2G0R1">
    <property type="interactions" value="79"/>
</dbReference>
<evidence type="ECO:0000256" key="5">
    <source>
        <dbReference type="ARBA" id="ARBA00023065"/>
    </source>
</evidence>
<evidence type="ECO:0000313" key="9">
    <source>
        <dbReference type="EMBL" id="ORY89055.1"/>
    </source>
</evidence>
<keyword evidence="4 8" id="KW-0999">Mitochondrion inner membrane</keyword>
<dbReference type="SUPFAM" id="SSF161060">
    <property type="entry name" value="ATP synthase B chain-like"/>
    <property type="match status" value="1"/>
</dbReference>
<keyword evidence="5 8" id="KW-0406">Ion transport</keyword>
<keyword evidence="6 8" id="KW-0496">Mitochondrion</keyword>
<dbReference type="InterPro" id="IPR013837">
    <property type="entry name" value="ATP_synth_F0_suB"/>
</dbReference>
<dbReference type="GO" id="GO:0046933">
    <property type="term" value="F:proton-transporting ATP synthase activity, rotational mechanism"/>
    <property type="evidence" value="ECO:0007669"/>
    <property type="project" value="TreeGrafter"/>
</dbReference>
<evidence type="ECO:0000256" key="3">
    <source>
        <dbReference type="ARBA" id="ARBA00022781"/>
    </source>
</evidence>
<proteinExistence type="inferred from homology"/>
<evidence type="ECO:0000256" key="8">
    <source>
        <dbReference type="RuleBase" id="RU368017"/>
    </source>
</evidence>
<gene>
    <name evidence="9" type="ORF">BCR35DRAFT_300840</name>
</gene>
<dbReference type="PANTHER" id="PTHR12733:SF3">
    <property type="entry name" value="ATP SYNTHASE F(0) COMPLEX SUBUNIT B1, MITOCHONDRIAL"/>
    <property type="match status" value="1"/>
</dbReference>
<reference evidence="9 10" key="1">
    <citation type="submission" date="2016-07" db="EMBL/GenBank/DDBJ databases">
        <title>Pervasive Adenine N6-methylation of Active Genes in Fungi.</title>
        <authorList>
            <consortium name="DOE Joint Genome Institute"/>
            <person name="Mondo S.J."/>
            <person name="Dannebaum R.O."/>
            <person name="Kuo R.C."/>
            <person name="Labutti K."/>
            <person name="Haridas S."/>
            <person name="Kuo A."/>
            <person name="Salamov A."/>
            <person name="Ahrendt S.R."/>
            <person name="Lipzen A."/>
            <person name="Sullivan W."/>
            <person name="Andreopoulos W.B."/>
            <person name="Clum A."/>
            <person name="Lindquist E."/>
            <person name="Daum C."/>
            <person name="Ramamoorthy G.K."/>
            <person name="Gryganskyi A."/>
            <person name="Culley D."/>
            <person name="Magnuson J.K."/>
            <person name="James T.Y."/>
            <person name="O'Malley M.A."/>
            <person name="Stajich J.E."/>
            <person name="Spatafora J.W."/>
            <person name="Visel A."/>
            <person name="Grigoriev I.V."/>
        </authorList>
    </citation>
    <scope>NUCLEOTIDE SEQUENCE [LARGE SCALE GENOMIC DNA]</scope>
    <source>
        <strain evidence="9 10">62-1032</strain>
    </source>
</reference>
<dbReference type="OrthoDB" id="67388at2759"/>
<evidence type="ECO:0000256" key="2">
    <source>
        <dbReference type="ARBA" id="ARBA00022547"/>
    </source>
</evidence>
<comment type="subunit">
    <text evidence="8">F-type ATPases have 2 components, CF(1) - the catalytic core - and CF(0) - the membrane proton channel. In yeast, the dimeric form of ATP synthase consists of 17 polypeptides: alpha, beta, gamma, delta, epsilon, 4 (B), 5 (OSCP), 6 (A), 8, 9 (C), d, E (Tim11), f, g, h, i/j and k.</text>
</comment>
<dbReference type="FunFam" id="1.20.5.2210:FF:000002">
    <property type="entry name" value="ATP synthase subunit 4 mitochondrial"/>
    <property type="match status" value="1"/>
</dbReference>
<evidence type="ECO:0000256" key="1">
    <source>
        <dbReference type="ARBA" id="ARBA00022448"/>
    </source>
</evidence>
<dbReference type="GO" id="GO:0005743">
    <property type="term" value="C:mitochondrial inner membrane"/>
    <property type="evidence" value="ECO:0007669"/>
    <property type="project" value="UniProtKB-SubCell"/>
</dbReference>
<comment type="similarity">
    <text evidence="8">Belongs to the eukaryotic ATPase B chain family.</text>
</comment>
<evidence type="ECO:0000256" key="4">
    <source>
        <dbReference type="ARBA" id="ARBA00022792"/>
    </source>
</evidence>
<dbReference type="Proteomes" id="UP000193467">
    <property type="component" value="Unassembled WGS sequence"/>
</dbReference>
<comment type="caution">
    <text evidence="9">The sequence shown here is derived from an EMBL/GenBank/DDBJ whole genome shotgun (WGS) entry which is preliminary data.</text>
</comment>
<keyword evidence="1 8" id="KW-0813">Transport</keyword>
<dbReference type="AlphaFoldDB" id="A0A1Y2G0R1"/>
<evidence type="ECO:0000313" key="10">
    <source>
        <dbReference type="Proteomes" id="UP000193467"/>
    </source>
</evidence>
<name>A0A1Y2G0R1_9BASI</name>
<organism evidence="9 10">
    <name type="scientific">Leucosporidium creatinivorum</name>
    <dbReference type="NCBI Taxonomy" id="106004"/>
    <lineage>
        <taxon>Eukaryota</taxon>
        <taxon>Fungi</taxon>
        <taxon>Dikarya</taxon>
        <taxon>Basidiomycota</taxon>
        <taxon>Pucciniomycotina</taxon>
        <taxon>Microbotryomycetes</taxon>
        <taxon>Leucosporidiales</taxon>
        <taxon>Leucosporidium</taxon>
    </lineage>
</organism>
<dbReference type="STRING" id="106004.A0A1Y2G0R1"/>